<comment type="subcellular location">
    <subcellularLocation>
        <location evidence="1">Cell membrane</location>
    </subcellularLocation>
</comment>
<comment type="function">
    <text evidence="6">Catalyzes the glycosylation of 4,4'-diaponeurosporenoate, i.e. the esterification of glucose at the C1'' position with the carboxyl group of 4,4'-diaponeurosporenic acid, to form glycosyl-4,4'-diaponeurosporenoate. This is a step in the biosynthesis of staphyloxanthin, an orange pigment present in most staphylococci strains.</text>
</comment>
<evidence type="ECO:0000256" key="2">
    <source>
        <dbReference type="ARBA" id="ARBA00022475"/>
    </source>
</evidence>
<dbReference type="SUPFAM" id="SSF53448">
    <property type="entry name" value="Nucleotide-diphospho-sugar transferases"/>
    <property type="match status" value="1"/>
</dbReference>
<comment type="caution">
    <text evidence="11">The sequence shown here is derived from an EMBL/GenBank/DDBJ whole genome shotgun (WGS) entry which is preliminary data.</text>
</comment>
<evidence type="ECO:0000313" key="12">
    <source>
        <dbReference type="Proteomes" id="UP000294621"/>
    </source>
</evidence>
<name>A0A4R5Y0K6_9MICC</name>
<dbReference type="InterPro" id="IPR001173">
    <property type="entry name" value="Glyco_trans_2-like"/>
</dbReference>
<dbReference type="AlphaFoldDB" id="A0A4R5Y0K6"/>
<evidence type="ECO:0000256" key="7">
    <source>
        <dbReference type="ARBA" id="ARBA00037904"/>
    </source>
</evidence>
<evidence type="ECO:0000256" key="9">
    <source>
        <dbReference type="ARBA" id="ARBA00040345"/>
    </source>
</evidence>
<dbReference type="PANTHER" id="PTHR43646:SF2">
    <property type="entry name" value="GLYCOSYLTRANSFERASE 2-LIKE DOMAIN-CONTAINING PROTEIN"/>
    <property type="match status" value="1"/>
</dbReference>
<dbReference type="PANTHER" id="PTHR43646">
    <property type="entry name" value="GLYCOSYLTRANSFERASE"/>
    <property type="match status" value="1"/>
</dbReference>
<keyword evidence="4 11" id="KW-0808">Transferase</keyword>
<evidence type="ECO:0000256" key="8">
    <source>
        <dbReference type="ARBA" id="ARBA00038120"/>
    </source>
</evidence>
<evidence type="ECO:0000256" key="1">
    <source>
        <dbReference type="ARBA" id="ARBA00004236"/>
    </source>
</evidence>
<comment type="pathway">
    <text evidence="7">Carotenoid biosynthesis; staphyloxanthin biosynthesis; staphyloxanthin from farnesyl diphosphate: step 4/5.</text>
</comment>
<protein>
    <recommendedName>
        <fullName evidence="9">4,4'-diaponeurosporenoate glycosyltransferase</fullName>
    </recommendedName>
</protein>
<evidence type="ECO:0000256" key="4">
    <source>
        <dbReference type="ARBA" id="ARBA00022679"/>
    </source>
</evidence>
<dbReference type="EMBL" id="SMZQ01000004">
    <property type="protein sequence ID" value="TDL37833.1"/>
    <property type="molecule type" value="Genomic_DNA"/>
</dbReference>
<comment type="similarity">
    <text evidence="8">Belongs to the glycosyltransferase 2 family. CrtQ subfamily.</text>
</comment>
<proteinExistence type="inferred from homology"/>
<evidence type="ECO:0000259" key="10">
    <source>
        <dbReference type="Pfam" id="PF00535"/>
    </source>
</evidence>
<dbReference type="InterPro" id="IPR029044">
    <property type="entry name" value="Nucleotide-diphossugar_trans"/>
</dbReference>
<evidence type="ECO:0000313" key="11">
    <source>
        <dbReference type="EMBL" id="TDL37833.1"/>
    </source>
</evidence>
<keyword evidence="2" id="KW-1003">Cell membrane</keyword>
<evidence type="ECO:0000256" key="5">
    <source>
        <dbReference type="ARBA" id="ARBA00023136"/>
    </source>
</evidence>
<dbReference type="GO" id="GO:0016757">
    <property type="term" value="F:glycosyltransferase activity"/>
    <property type="evidence" value="ECO:0007669"/>
    <property type="project" value="UniProtKB-KW"/>
</dbReference>
<evidence type="ECO:0000256" key="6">
    <source>
        <dbReference type="ARBA" id="ARBA00037281"/>
    </source>
</evidence>
<accession>A0A4R5Y0K6</accession>
<dbReference type="Proteomes" id="UP000294621">
    <property type="component" value="Unassembled WGS sequence"/>
</dbReference>
<evidence type="ECO:0000256" key="3">
    <source>
        <dbReference type="ARBA" id="ARBA00022676"/>
    </source>
</evidence>
<dbReference type="Gene3D" id="3.90.550.10">
    <property type="entry name" value="Spore Coat Polysaccharide Biosynthesis Protein SpsA, Chain A"/>
    <property type="match status" value="1"/>
</dbReference>
<gene>
    <name evidence="11" type="ORF">E2R57_08760</name>
</gene>
<dbReference type="Pfam" id="PF00535">
    <property type="entry name" value="Glycos_transf_2"/>
    <property type="match status" value="1"/>
</dbReference>
<dbReference type="RefSeq" id="WP_133348298.1">
    <property type="nucleotide sequence ID" value="NZ_SMZQ01000004.1"/>
</dbReference>
<dbReference type="GO" id="GO:0005886">
    <property type="term" value="C:plasma membrane"/>
    <property type="evidence" value="ECO:0007669"/>
    <property type="project" value="UniProtKB-SubCell"/>
</dbReference>
<organism evidence="11 12">
    <name type="scientific">Arthrobacter nitrophenolicus</name>
    <dbReference type="NCBI Taxonomy" id="683150"/>
    <lineage>
        <taxon>Bacteria</taxon>
        <taxon>Bacillati</taxon>
        <taxon>Actinomycetota</taxon>
        <taxon>Actinomycetes</taxon>
        <taxon>Micrococcales</taxon>
        <taxon>Micrococcaceae</taxon>
        <taxon>Arthrobacter</taxon>
    </lineage>
</organism>
<keyword evidence="3" id="KW-0328">Glycosyltransferase</keyword>
<reference evidence="11 12" key="1">
    <citation type="submission" date="2019-03" db="EMBL/GenBank/DDBJ databases">
        <title>Genome Sequencing and Assembly of Various Microbes Isolated from Partially Reclaimed Soil and Acid Mine Drainage (AMD) Site.</title>
        <authorList>
            <person name="Steinbock B."/>
            <person name="Bechtold R."/>
            <person name="Sevigny J.L."/>
            <person name="Thomas D."/>
            <person name="Cuthill L.R."/>
            <person name="Aveiro Johannsen E.J."/>
            <person name="Thomas K."/>
            <person name="Ghosh A."/>
        </authorList>
    </citation>
    <scope>NUCLEOTIDE SEQUENCE [LARGE SCALE GENOMIC DNA]</scope>
    <source>
        <strain evidence="11 12">S-A1</strain>
    </source>
</reference>
<keyword evidence="5" id="KW-0472">Membrane</keyword>
<sequence>MTTAGCECAASLSFACPDHPDVGSVMVVVPAHNEEWHLEGSIASVRAAVDVLQAEQPGIIVRAMLVLDSCTDNSSFLARKFTAGDGRFGTMEVAYRSVGRSRRAGIQALWAQALPDARAASGTWIANTDADTRVPADWLVRQLQLAAAGADVVLGAVEPDADGMDPELLRRWHLRHPFVENHPHVYGANLGVRASAYRAAGGFPRHEYDEDRTLVARLRAAGAAIHATDSNRVVTSGRTAARAPRGFAAYLRTLAGDRGGAVGVAAL</sequence>
<dbReference type="STRING" id="683150.G205_23007"/>
<dbReference type="OrthoDB" id="9777873at2"/>
<feature type="domain" description="Glycosyltransferase 2-like" evidence="10">
    <location>
        <begin position="27"/>
        <end position="171"/>
    </location>
</feature>